<dbReference type="SMART" id="SM00065">
    <property type="entry name" value="GAF"/>
    <property type="match status" value="1"/>
</dbReference>
<dbReference type="PANTHER" id="PTHR45138">
    <property type="entry name" value="REGULATORY COMPONENTS OF SENSORY TRANSDUCTION SYSTEM"/>
    <property type="match status" value="1"/>
</dbReference>
<dbReference type="PROSITE" id="PS50887">
    <property type="entry name" value="GGDEF"/>
    <property type="match status" value="1"/>
</dbReference>
<dbReference type="InterPro" id="IPR003018">
    <property type="entry name" value="GAF"/>
</dbReference>
<dbReference type="InterPro" id="IPR029787">
    <property type="entry name" value="Nucleotide_cyclase"/>
</dbReference>
<dbReference type="AlphaFoldDB" id="A0A0P7D9Y9"/>
<dbReference type="GO" id="GO:0043709">
    <property type="term" value="P:cell adhesion involved in single-species biofilm formation"/>
    <property type="evidence" value="ECO:0007669"/>
    <property type="project" value="TreeGrafter"/>
</dbReference>
<name>A0A0P7D9Y9_9GAMM</name>
<dbReference type="RefSeq" id="WP_054551212.1">
    <property type="nucleotide sequence ID" value="NZ_LJTC01000001.1"/>
</dbReference>
<organism evidence="4 5">
    <name type="scientific">Pseudoalteromonas lipolytica</name>
    <dbReference type="NCBI Taxonomy" id="570156"/>
    <lineage>
        <taxon>Bacteria</taxon>
        <taxon>Pseudomonadati</taxon>
        <taxon>Pseudomonadota</taxon>
        <taxon>Gammaproteobacteria</taxon>
        <taxon>Alteromonadales</taxon>
        <taxon>Pseudoalteromonadaceae</taxon>
        <taxon>Pseudoalteromonas</taxon>
    </lineage>
</organism>
<dbReference type="InterPro" id="IPR000160">
    <property type="entry name" value="GGDEF_dom"/>
</dbReference>
<dbReference type="Pfam" id="PF01590">
    <property type="entry name" value="GAF"/>
    <property type="match status" value="1"/>
</dbReference>
<dbReference type="PANTHER" id="PTHR45138:SF9">
    <property type="entry name" value="DIGUANYLATE CYCLASE DGCM-RELATED"/>
    <property type="match status" value="1"/>
</dbReference>
<dbReference type="EC" id="2.7.7.65" evidence="1"/>
<gene>
    <name evidence="4" type="ORF">AOG27_01325</name>
</gene>
<dbReference type="InterPro" id="IPR029016">
    <property type="entry name" value="GAF-like_dom_sf"/>
</dbReference>
<dbReference type="GO" id="GO:0005886">
    <property type="term" value="C:plasma membrane"/>
    <property type="evidence" value="ECO:0007669"/>
    <property type="project" value="TreeGrafter"/>
</dbReference>
<dbReference type="Pfam" id="PF00990">
    <property type="entry name" value="GGDEF"/>
    <property type="match status" value="1"/>
</dbReference>
<dbReference type="EMBL" id="LJTC01000001">
    <property type="protein sequence ID" value="KPM85461.1"/>
    <property type="molecule type" value="Genomic_DNA"/>
</dbReference>
<protein>
    <recommendedName>
        <fullName evidence="1">diguanylate cyclase</fullName>
        <ecNumber evidence="1">2.7.7.65</ecNumber>
    </recommendedName>
</protein>
<dbReference type="InterPro" id="IPR050469">
    <property type="entry name" value="Diguanylate_Cyclase"/>
</dbReference>
<accession>A0A0P7D9Y9</accession>
<evidence type="ECO:0000256" key="1">
    <source>
        <dbReference type="ARBA" id="ARBA00012528"/>
    </source>
</evidence>
<feature type="domain" description="GGDEF" evidence="3">
    <location>
        <begin position="196"/>
        <end position="322"/>
    </location>
</feature>
<evidence type="ECO:0000313" key="4">
    <source>
        <dbReference type="EMBL" id="KPM85461.1"/>
    </source>
</evidence>
<dbReference type="STRING" id="570156.AOG27_01325"/>
<evidence type="ECO:0000259" key="3">
    <source>
        <dbReference type="PROSITE" id="PS50887"/>
    </source>
</evidence>
<evidence type="ECO:0000256" key="2">
    <source>
        <dbReference type="ARBA" id="ARBA00034247"/>
    </source>
</evidence>
<comment type="caution">
    <text evidence="4">The sequence shown here is derived from an EMBL/GenBank/DDBJ whole genome shotgun (WGS) entry which is preliminary data.</text>
</comment>
<dbReference type="SMART" id="SM00267">
    <property type="entry name" value="GGDEF"/>
    <property type="match status" value="1"/>
</dbReference>
<reference evidence="4 5" key="1">
    <citation type="submission" date="2015-09" db="EMBL/GenBank/DDBJ databases">
        <title>Draft Genome Sequence of Pseudoalteromonas lipolytica UCD-48B.</title>
        <authorList>
            <person name="Krusor M."/>
            <person name="Coil D.A."/>
            <person name="Lang J.M."/>
            <person name="Eisen J.A."/>
            <person name="Alexiev A."/>
        </authorList>
    </citation>
    <scope>NUCLEOTIDE SEQUENCE [LARGE SCALE GENOMIC DNA]</scope>
    <source>
        <strain evidence="4 5">UCD-48B</strain>
    </source>
</reference>
<proteinExistence type="predicted"/>
<dbReference type="GO" id="GO:0052621">
    <property type="term" value="F:diguanylate cyclase activity"/>
    <property type="evidence" value="ECO:0007669"/>
    <property type="project" value="UniProtKB-EC"/>
</dbReference>
<dbReference type="CDD" id="cd01949">
    <property type="entry name" value="GGDEF"/>
    <property type="match status" value="1"/>
</dbReference>
<dbReference type="InterPro" id="IPR043128">
    <property type="entry name" value="Rev_trsase/Diguanyl_cyclase"/>
</dbReference>
<dbReference type="OrthoDB" id="9812358at2"/>
<dbReference type="NCBIfam" id="TIGR00254">
    <property type="entry name" value="GGDEF"/>
    <property type="match status" value="1"/>
</dbReference>
<dbReference type="SUPFAM" id="SSF55781">
    <property type="entry name" value="GAF domain-like"/>
    <property type="match status" value="1"/>
</dbReference>
<dbReference type="PATRIC" id="fig|570156.3.peg.267"/>
<comment type="catalytic activity">
    <reaction evidence="2">
        <text>2 GTP = 3',3'-c-di-GMP + 2 diphosphate</text>
        <dbReference type="Rhea" id="RHEA:24898"/>
        <dbReference type="ChEBI" id="CHEBI:33019"/>
        <dbReference type="ChEBI" id="CHEBI:37565"/>
        <dbReference type="ChEBI" id="CHEBI:58805"/>
        <dbReference type="EC" id="2.7.7.65"/>
    </reaction>
</comment>
<dbReference type="SUPFAM" id="SSF55073">
    <property type="entry name" value="Nucleotide cyclase"/>
    <property type="match status" value="1"/>
</dbReference>
<dbReference type="Gene3D" id="3.30.70.270">
    <property type="match status" value="1"/>
</dbReference>
<sequence length="322" mass="36786">MLEVNKWSFCQPDNQFSLQKWQKTVDLMTELFSAPAGFIVHKTDEAYRIIVSSEQRENPYHAGIELAIDDNIFCKKVLKDMAPLYIPQVSLDNQWDDCPLTVDGVESYLGVPITWPSGEPFGTFCVMDFKKTDYQHSLLELIEQLRDMVEDDLALLDNFTQMREIAMLDPLTNIYNRRALNLLCQHKLNLATRLGFNICCLFIDIDNFKPLNDKHGHEVGDKALICLADTLKQYLREADIIGRLGGDEFIAVLQVKSNDCIEAISYKLNEAFKENLKHMAIPELNLSIGSGIVAQPKETFAELLKRADEDMYEKKQASKLAR</sequence>
<dbReference type="Proteomes" id="UP000050378">
    <property type="component" value="Unassembled WGS sequence"/>
</dbReference>
<dbReference type="Gene3D" id="3.30.450.40">
    <property type="match status" value="1"/>
</dbReference>
<dbReference type="GO" id="GO:1902201">
    <property type="term" value="P:negative regulation of bacterial-type flagellum-dependent cell motility"/>
    <property type="evidence" value="ECO:0007669"/>
    <property type="project" value="TreeGrafter"/>
</dbReference>
<evidence type="ECO:0000313" key="5">
    <source>
        <dbReference type="Proteomes" id="UP000050378"/>
    </source>
</evidence>